<evidence type="ECO:0000256" key="3">
    <source>
        <dbReference type="ARBA" id="ARBA00019010"/>
    </source>
</evidence>
<evidence type="ECO:0000256" key="5">
    <source>
        <dbReference type="ARBA" id="ARBA00022694"/>
    </source>
</evidence>
<organism evidence="12 13">
    <name type="scientific">Ferrimicrobium acidiphilum</name>
    <dbReference type="NCBI Taxonomy" id="121039"/>
    <lineage>
        <taxon>Bacteria</taxon>
        <taxon>Bacillati</taxon>
        <taxon>Actinomycetota</taxon>
        <taxon>Acidimicrobiia</taxon>
        <taxon>Acidimicrobiales</taxon>
        <taxon>Acidimicrobiaceae</taxon>
        <taxon>Ferrimicrobium</taxon>
    </lineage>
</organism>
<reference evidence="12 13" key="1">
    <citation type="submission" date="2024-07" db="EMBL/GenBank/DDBJ databases">
        <title>Draft Genome Sequence of Ferrimicrobium acidiphilum Strain YE2023, Isolated from a Pulp of Bioleach Reactor.</title>
        <authorList>
            <person name="Elkina Y.A."/>
            <person name="Bulaeva A.G."/>
            <person name="Beletsky A.V."/>
            <person name="Mardanov A.V."/>
        </authorList>
    </citation>
    <scope>NUCLEOTIDE SEQUENCE [LARGE SCALE GENOMIC DNA]</scope>
    <source>
        <strain evidence="12 13">YE2023</strain>
    </source>
</reference>
<dbReference type="PANTHER" id="PTHR33540:SF2">
    <property type="entry name" value="TRNA THREONYLCARBAMOYLADENOSINE BIOSYNTHESIS PROTEIN TSAE"/>
    <property type="match status" value="1"/>
</dbReference>
<dbReference type="Proteomes" id="UP001560267">
    <property type="component" value="Unassembled WGS sequence"/>
</dbReference>
<sequence>MQRLEVPTAASMFDLGRRLGAELHSGDLVCLIGELGAGKTTLTQGIAHGLGIERPVTSPTFVTIKPYALGSGVDLYHVDLYRIDDKDYLDDQGILEELQRGAIVVVEWSDHARGLEEFSPLTISIAVVGERRVLEFRGSQIWEERLSWLA</sequence>
<proteinExistence type="inferred from homology"/>
<evidence type="ECO:0000256" key="11">
    <source>
        <dbReference type="ARBA" id="ARBA00032441"/>
    </source>
</evidence>
<evidence type="ECO:0000256" key="6">
    <source>
        <dbReference type="ARBA" id="ARBA00022723"/>
    </source>
</evidence>
<evidence type="ECO:0000313" key="13">
    <source>
        <dbReference type="Proteomes" id="UP001560267"/>
    </source>
</evidence>
<gene>
    <name evidence="12" type="primary">tsaE</name>
    <name evidence="12" type="ORF">AB6A68_01350</name>
</gene>
<dbReference type="InterPro" id="IPR027417">
    <property type="entry name" value="P-loop_NTPase"/>
</dbReference>
<comment type="caution">
    <text evidence="12">The sequence shown here is derived from an EMBL/GenBank/DDBJ whole genome shotgun (WGS) entry which is preliminary data.</text>
</comment>
<keyword evidence="6" id="KW-0479">Metal-binding</keyword>
<keyword evidence="9" id="KW-0460">Magnesium</keyword>
<dbReference type="PANTHER" id="PTHR33540">
    <property type="entry name" value="TRNA THREONYLCARBAMOYLADENOSINE BIOSYNTHESIS PROTEIN TSAE"/>
    <property type="match status" value="1"/>
</dbReference>
<comment type="similarity">
    <text evidence="2">Belongs to the TsaE family.</text>
</comment>
<evidence type="ECO:0000256" key="4">
    <source>
        <dbReference type="ARBA" id="ARBA00022490"/>
    </source>
</evidence>
<evidence type="ECO:0000256" key="9">
    <source>
        <dbReference type="ARBA" id="ARBA00022842"/>
    </source>
</evidence>
<dbReference type="SUPFAM" id="SSF52540">
    <property type="entry name" value="P-loop containing nucleoside triphosphate hydrolases"/>
    <property type="match status" value="1"/>
</dbReference>
<dbReference type="Pfam" id="PF02367">
    <property type="entry name" value="TsaE"/>
    <property type="match status" value="1"/>
</dbReference>
<protein>
    <recommendedName>
        <fullName evidence="3">tRNA threonylcarbamoyladenosine biosynthesis protein TsaE</fullName>
    </recommendedName>
    <alternativeName>
        <fullName evidence="11">t(6)A37 threonylcarbamoyladenosine biosynthesis protein TsaE</fullName>
    </alternativeName>
</protein>
<accession>A0ABV3Y1X8</accession>
<evidence type="ECO:0000256" key="7">
    <source>
        <dbReference type="ARBA" id="ARBA00022741"/>
    </source>
</evidence>
<dbReference type="RefSeq" id="WP_298381737.1">
    <property type="nucleotide sequence ID" value="NZ_JBFSHR010000003.1"/>
</dbReference>
<comment type="function">
    <text evidence="10">Required for the formation of a threonylcarbamoyl group on adenosine at position 37 (t(6)A37) in tRNAs that read codons beginning with adenine. Is involved in the transfer of the threonylcarbamoyl moiety of threonylcarbamoyl-AMP (TC-AMP) to the N6 group of A37, together with TsaD and TsaB. TsaE seems to play an indirect role in the t(6)A biosynthesis pathway, possibly in regulating the core enzymatic function of TsaD.</text>
</comment>
<keyword evidence="4" id="KW-0963">Cytoplasm</keyword>
<dbReference type="NCBIfam" id="TIGR00150">
    <property type="entry name" value="T6A_YjeE"/>
    <property type="match status" value="1"/>
</dbReference>
<dbReference type="InterPro" id="IPR003442">
    <property type="entry name" value="T6A_TsaE"/>
</dbReference>
<evidence type="ECO:0000313" key="12">
    <source>
        <dbReference type="EMBL" id="MEX6428489.1"/>
    </source>
</evidence>
<name>A0ABV3Y1X8_9ACTN</name>
<comment type="subcellular location">
    <subcellularLocation>
        <location evidence="1">Cytoplasm</location>
    </subcellularLocation>
</comment>
<evidence type="ECO:0000256" key="2">
    <source>
        <dbReference type="ARBA" id="ARBA00007599"/>
    </source>
</evidence>
<keyword evidence="5" id="KW-0819">tRNA processing</keyword>
<evidence type="ECO:0000256" key="8">
    <source>
        <dbReference type="ARBA" id="ARBA00022840"/>
    </source>
</evidence>
<evidence type="ECO:0000256" key="1">
    <source>
        <dbReference type="ARBA" id="ARBA00004496"/>
    </source>
</evidence>
<keyword evidence="8" id="KW-0067">ATP-binding</keyword>
<keyword evidence="13" id="KW-1185">Reference proteome</keyword>
<dbReference type="EMBL" id="JBFSHR010000003">
    <property type="protein sequence ID" value="MEX6428489.1"/>
    <property type="molecule type" value="Genomic_DNA"/>
</dbReference>
<evidence type="ECO:0000256" key="10">
    <source>
        <dbReference type="ARBA" id="ARBA00024908"/>
    </source>
</evidence>
<dbReference type="Gene3D" id="3.40.50.300">
    <property type="entry name" value="P-loop containing nucleotide triphosphate hydrolases"/>
    <property type="match status" value="1"/>
</dbReference>
<keyword evidence="7" id="KW-0547">Nucleotide-binding</keyword>